<gene>
    <name evidence="5" type="ORF">Q2T77_00330</name>
</gene>
<dbReference type="RefSeq" id="WP_301802253.1">
    <property type="nucleotide sequence ID" value="NZ_JAUJZH010000001.1"/>
</dbReference>
<proteinExistence type="predicted"/>
<organism evidence="5 6">
    <name type="scientific">Variovorax ginsengisoli</name>
    <dbReference type="NCBI Taxonomy" id="363844"/>
    <lineage>
        <taxon>Bacteria</taxon>
        <taxon>Pseudomonadati</taxon>
        <taxon>Pseudomonadota</taxon>
        <taxon>Betaproteobacteria</taxon>
        <taxon>Burkholderiales</taxon>
        <taxon>Comamonadaceae</taxon>
        <taxon>Variovorax</taxon>
    </lineage>
</organism>
<dbReference type="Pfam" id="PF07729">
    <property type="entry name" value="FCD"/>
    <property type="match status" value="1"/>
</dbReference>
<keyword evidence="6" id="KW-1185">Reference proteome</keyword>
<dbReference type="InterPro" id="IPR011711">
    <property type="entry name" value="GntR_C"/>
</dbReference>
<dbReference type="Pfam" id="PF00392">
    <property type="entry name" value="GntR"/>
    <property type="match status" value="1"/>
</dbReference>
<dbReference type="SUPFAM" id="SSF48008">
    <property type="entry name" value="GntR ligand-binding domain-like"/>
    <property type="match status" value="1"/>
</dbReference>
<dbReference type="PANTHER" id="PTHR43537:SF5">
    <property type="entry name" value="UXU OPERON TRANSCRIPTIONAL REGULATOR"/>
    <property type="match status" value="1"/>
</dbReference>
<dbReference type="Proteomes" id="UP001169027">
    <property type="component" value="Unassembled WGS sequence"/>
</dbReference>
<protein>
    <submittedName>
        <fullName evidence="5">FadR/GntR family transcriptional regulator</fullName>
    </submittedName>
</protein>
<dbReference type="SMART" id="SM00345">
    <property type="entry name" value="HTH_GNTR"/>
    <property type="match status" value="1"/>
</dbReference>
<dbReference type="Gene3D" id="1.20.120.530">
    <property type="entry name" value="GntR ligand-binding domain-like"/>
    <property type="match status" value="1"/>
</dbReference>
<keyword evidence="1" id="KW-0805">Transcription regulation</keyword>
<evidence type="ECO:0000313" key="5">
    <source>
        <dbReference type="EMBL" id="MDO1530717.1"/>
    </source>
</evidence>
<accession>A0ABT8RXJ8</accession>
<dbReference type="PANTHER" id="PTHR43537">
    <property type="entry name" value="TRANSCRIPTIONAL REGULATOR, GNTR FAMILY"/>
    <property type="match status" value="1"/>
</dbReference>
<name>A0ABT8RXJ8_9BURK</name>
<dbReference type="PROSITE" id="PS50949">
    <property type="entry name" value="HTH_GNTR"/>
    <property type="match status" value="1"/>
</dbReference>
<comment type="caution">
    <text evidence="5">The sequence shown here is derived from an EMBL/GenBank/DDBJ whole genome shotgun (WGS) entry which is preliminary data.</text>
</comment>
<dbReference type="SUPFAM" id="SSF46785">
    <property type="entry name" value="Winged helix' DNA-binding domain"/>
    <property type="match status" value="1"/>
</dbReference>
<dbReference type="SMART" id="SM00895">
    <property type="entry name" value="FCD"/>
    <property type="match status" value="1"/>
</dbReference>
<dbReference type="CDD" id="cd07377">
    <property type="entry name" value="WHTH_GntR"/>
    <property type="match status" value="1"/>
</dbReference>
<evidence type="ECO:0000259" key="4">
    <source>
        <dbReference type="PROSITE" id="PS50949"/>
    </source>
</evidence>
<sequence>MQYLYDDLITAFSSSSAVRVSATPQPQPLVVDRLSDRLAALLGAQIDSGALKAGDRLPTEQQLATAHGVSRTVVREAVHQLKSRALVQSRQGSGVFVAPPPVNQALAFDPAVLTSVQAVVHVVEVRRVLEGEIAALAAERATRSQIAALRRALAAIDTAVAEGRDGVAEDLAFHRVIGESTGNPQFRLLLGFLEQYLREGMRITRGNEARRADFMTAVQSEHRAIFEAIAAHDPVAARLHANEHLIRGEQRLVEGGIIDGRRRQAAARVARAARPAPAPDRQAKH</sequence>
<evidence type="ECO:0000313" key="6">
    <source>
        <dbReference type="Proteomes" id="UP001169027"/>
    </source>
</evidence>
<dbReference type="EMBL" id="JAUKVY010000001">
    <property type="protein sequence ID" value="MDO1530717.1"/>
    <property type="molecule type" value="Genomic_DNA"/>
</dbReference>
<reference evidence="5" key="1">
    <citation type="submission" date="2023-06" db="EMBL/GenBank/DDBJ databases">
        <authorList>
            <person name="Jiang Y."/>
            <person name="Liu Q."/>
        </authorList>
    </citation>
    <scope>NUCLEOTIDE SEQUENCE</scope>
    <source>
        <strain evidence="5">CGMCC 1.12090</strain>
    </source>
</reference>
<dbReference type="InterPro" id="IPR036390">
    <property type="entry name" value="WH_DNA-bd_sf"/>
</dbReference>
<evidence type="ECO:0000256" key="1">
    <source>
        <dbReference type="ARBA" id="ARBA00023015"/>
    </source>
</evidence>
<dbReference type="InterPro" id="IPR008920">
    <property type="entry name" value="TF_FadR/GntR_C"/>
</dbReference>
<feature type="domain" description="HTH gntR-type" evidence="4">
    <location>
        <begin position="32"/>
        <end position="100"/>
    </location>
</feature>
<evidence type="ECO:0000256" key="3">
    <source>
        <dbReference type="ARBA" id="ARBA00023163"/>
    </source>
</evidence>
<dbReference type="InterPro" id="IPR036388">
    <property type="entry name" value="WH-like_DNA-bd_sf"/>
</dbReference>
<keyword evidence="3" id="KW-0804">Transcription</keyword>
<dbReference type="Gene3D" id="1.10.10.10">
    <property type="entry name" value="Winged helix-like DNA-binding domain superfamily/Winged helix DNA-binding domain"/>
    <property type="match status" value="1"/>
</dbReference>
<keyword evidence="2" id="KW-0238">DNA-binding</keyword>
<evidence type="ECO:0000256" key="2">
    <source>
        <dbReference type="ARBA" id="ARBA00023125"/>
    </source>
</evidence>
<dbReference type="PRINTS" id="PR00035">
    <property type="entry name" value="HTHGNTR"/>
</dbReference>
<dbReference type="InterPro" id="IPR000524">
    <property type="entry name" value="Tscrpt_reg_HTH_GntR"/>
</dbReference>